<dbReference type="PROSITE" id="PS00915">
    <property type="entry name" value="PI3_4_KINASE_1"/>
    <property type="match status" value="1"/>
</dbReference>
<dbReference type="PROSITE" id="PS51545">
    <property type="entry name" value="PIK_HELICAL"/>
    <property type="match status" value="1"/>
</dbReference>
<evidence type="ECO:0000256" key="7">
    <source>
        <dbReference type="PIRNR" id="PIRNR000587"/>
    </source>
</evidence>
<dbReference type="InterPro" id="IPR035892">
    <property type="entry name" value="C2_domain_sf"/>
</dbReference>
<feature type="region of interest" description="Disordered" evidence="9">
    <location>
        <begin position="445"/>
        <end position="478"/>
    </location>
</feature>
<comment type="catalytic activity">
    <reaction evidence="7">
        <text>a 1,2-diacyl-sn-glycero-3-phospho-(1D-myo-inositol) + ATP = a 1,2-diacyl-sn-glycero-3-phospho-(1D-myo-inositol-3-phosphate) + ADP + H(+)</text>
        <dbReference type="Rhea" id="RHEA:12709"/>
        <dbReference type="ChEBI" id="CHEBI:15378"/>
        <dbReference type="ChEBI" id="CHEBI:30616"/>
        <dbReference type="ChEBI" id="CHEBI:57880"/>
        <dbReference type="ChEBI" id="CHEBI:58088"/>
        <dbReference type="ChEBI" id="CHEBI:456216"/>
        <dbReference type="EC" id="2.7.1.137"/>
    </reaction>
</comment>
<organism evidence="13 14">
    <name type="scientific">Fasciola gigantica</name>
    <name type="common">Giant liver fluke</name>
    <dbReference type="NCBI Taxonomy" id="46835"/>
    <lineage>
        <taxon>Eukaryota</taxon>
        <taxon>Metazoa</taxon>
        <taxon>Spiralia</taxon>
        <taxon>Lophotrochozoa</taxon>
        <taxon>Platyhelminthes</taxon>
        <taxon>Trematoda</taxon>
        <taxon>Digenea</taxon>
        <taxon>Plagiorchiida</taxon>
        <taxon>Echinostomata</taxon>
        <taxon>Echinostomatoidea</taxon>
        <taxon>Fasciolidae</taxon>
        <taxon>Fasciola</taxon>
    </lineage>
</organism>
<evidence type="ECO:0000259" key="12">
    <source>
        <dbReference type="PROSITE" id="PS51547"/>
    </source>
</evidence>
<dbReference type="FunFam" id="3.30.1010.10:FF:000002">
    <property type="entry name" value="Phosphatidylinositol 3-kinase catalytic subunit type 3"/>
    <property type="match status" value="1"/>
</dbReference>
<dbReference type="InterPro" id="IPR042236">
    <property type="entry name" value="PI3K_accessory_sf"/>
</dbReference>
<dbReference type="SMART" id="SM00145">
    <property type="entry name" value="PI3Ka"/>
    <property type="match status" value="1"/>
</dbReference>
<dbReference type="PANTHER" id="PTHR10048:SF7">
    <property type="entry name" value="PHOSPHATIDYLINOSITOL 3-KINASE CATALYTIC SUBUNIT TYPE 3"/>
    <property type="match status" value="1"/>
</dbReference>
<sequence>MRFSGSTITMGYVVLNYFPSCDLGPSQNDESLLPCIKIMDLSGFHPEKFRTIDGVHSPLACYGELKVSYCITRNIPRLNTCIVSAWFQTHYSLDGRAFNETVELPFAYSSLYDYNGVCFVLSSTYTDEKGVHEQLLAGANMPLYNSKKLFRNGIYELELHPLQPLGVRRFEDLEKVVRNSDFDAKPKNMEQMNKILKTNRKHMRNELFETPLDRYTIPDVARAVEEAKRTSGRLFLSVKFEFSRSSPNVTIPVIFERKEIELAVSDSRADRWNPVDEKYFKMTRNLRTADVDRKRKPNKETLDRLKDILDQPPPRDLSETDGDMIWQYRFYLADKFPEAFSRLHWLNSFWPVRWEYPVQVDQAVELLQQWPVVSPEYVLELLNRQFVHPCVRRFSVARLQAAKDEDLLLYLYQLVQALHYENWHEIYSVEPTSTDEPSLPDLYTHSGPETTTDPGCLGSTGDVVDKSSSPTGTMNQSRCSVQQLHSQTVTHTSLAEATGRWSETLRTVWKEDLVTFLLRRAQSNFRIANYLYWFVGLEARMKSSPARDMYTHVLRRLLDTLRNGNDEQKSWYTELMREYQFVETLRRLLQSVTEDSGDRLRKIELLRGKLLSEEYRQLLLFEQPLALPIDPTVKVCGIDASSASLFKSSRRPAFFSFIRPENGVYKLIFKHGDDLRQDQLVLQMVELMDVILRKENFDLKLTPYKVLATGTSHGFVQFIESTPLLEILKQGTLLSFLQQSAPSPTDPLGVEAKVMETYIRSLGKLPVHTPRHTDTVFTRNHVLTPSLSCFISKLMNLVL</sequence>
<protein>
    <recommendedName>
        <fullName evidence="2 7">Phosphatidylinositol 3-kinase catalytic subunit type 3</fullName>
        <ecNumber evidence="1 7">2.7.1.137</ecNumber>
    </recommendedName>
</protein>
<dbReference type="InterPro" id="IPR011009">
    <property type="entry name" value="Kinase-like_dom_sf"/>
</dbReference>
<reference evidence="13 14" key="1">
    <citation type="submission" date="2019-04" db="EMBL/GenBank/DDBJ databases">
        <title>Annotation for the trematode Fasciola gigantica.</title>
        <authorList>
            <person name="Choi Y.-J."/>
        </authorList>
    </citation>
    <scope>NUCLEOTIDE SEQUENCE [LARGE SCALE GENOMIC DNA]</scope>
    <source>
        <strain evidence="13">Uganda_cow_1</strain>
    </source>
</reference>
<evidence type="ECO:0000256" key="2">
    <source>
        <dbReference type="ARBA" id="ARBA00019787"/>
    </source>
</evidence>
<evidence type="ECO:0000259" key="10">
    <source>
        <dbReference type="PROSITE" id="PS50290"/>
    </source>
</evidence>
<dbReference type="SMART" id="SM00146">
    <property type="entry name" value="PI3Kc"/>
    <property type="match status" value="1"/>
</dbReference>
<feature type="compositionally biased region" description="Polar residues" evidence="9">
    <location>
        <begin position="466"/>
        <end position="478"/>
    </location>
</feature>
<dbReference type="GO" id="GO:0005777">
    <property type="term" value="C:peroxisome"/>
    <property type="evidence" value="ECO:0007669"/>
    <property type="project" value="TreeGrafter"/>
</dbReference>
<dbReference type="OrthoDB" id="67688at2759"/>
<keyword evidence="14" id="KW-1185">Reference proteome</keyword>
<dbReference type="InterPro" id="IPR001263">
    <property type="entry name" value="PI3K_accessory_dom"/>
</dbReference>
<dbReference type="InterPro" id="IPR015433">
    <property type="entry name" value="PI3/4_kinase"/>
</dbReference>
<comment type="caution">
    <text evidence="13">The sequence shown here is derived from an EMBL/GenBank/DDBJ whole genome shotgun (WGS) entry which is preliminary data.</text>
</comment>
<comment type="similarity">
    <text evidence="7 8">Belongs to the PI3/PI4-kinase family.</text>
</comment>
<evidence type="ECO:0000256" key="6">
    <source>
        <dbReference type="ARBA" id="ARBA00022840"/>
    </source>
</evidence>
<evidence type="ECO:0000259" key="11">
    <source>
        <dbReference type="PROSITE" id="PS51545"/>
    </source>
</evidence>
<accession>A0A504YN55</accession>
<dbReference type="InterPro" id="IPR008290">
    <property type="entry name" value="PI3K_Vps34"/>
</dbReference>
<dbReference type="InterPro" id="IPR018936">
    <property type="entry name" value="PI3/4_kinase_CS"/>
</dbReference>
<name>A0A504YN55_FASGI</name>
<dbReference type="GO" id="GO:0034271">
    <property type="term" value="C:phosphatidylinositol 3-kinase complex, class III, type I"/>
    <property type="evidence" value="ECO:0007669"/>
    <property type="project" value="TreeGrafter"/>
</dbReference>
<dbReference type="EC" id="2.7.1.137" evidence="1 7"/>
<dbReference type="PANTHER" id="PTHR10048">
    <property type="entry name" value="PHOSPHATIDYLINOSITOL KINASE"/>
    <property type="match status" value="1"/>
</dbReference>
<evidence type="ECO:0000256" key="3">
    <source>
        <dbReference type="ARBA" id="ARBA00022679"/>
    </source>
</evidence>
<dbReference type="GO" id="GO:0005524">
    <property type="term" value="F:ATP binding"/>
    <property type="evidence" value="ECO:0007669"/>
    <property type="project" value="UniProtKB-UniRule"/>
</dbReference>
<evidence type="ECO:0000313" key="14">
    <source>
        <dbReference type="Proteomes" id="UP000316759"/>
    </source>
</evidence>
<dbReference type="GO" id="GO:0000045">
    <property type="term" value="P:autophagosome assembly"/>
    <property type="evidence" value="ECO:0007669"/>
    <property type="project" value="TreeGrafter"/>
</dbReference>
<dbReference type="GO" id="GO:0006897">
    <property type="term" value="P:endocytosis"/>
    <property type="evidence" value="ECO:0007669"/>
    <property type="project" value="TreeGrafter"/>
</dbReference>
<dbReference type="PROSITE" id="PS50290">
    <property type="entry name" value="PI3_4_KINASE_3"/>
    <property type="match status" value="1"/>
</dbReference>
<keyword evidence="4 7" id="KW-0547">Nucleotide-binding</keyword>
<dbReference type="GO" id="GO:0000407">
    <property type="term" value="C:phagophore assembly site"/>
    <property type="evidence" value="ECO:0007669"/>
    <property type="project" value="TreeGrafter"/>
</dbReference>
<proteinExistence type="inferred from homology"/>
<keyword evidence="6 7" id="KW-0067">ATP-binding</keyword>
<dbReference type="PIRSF" id="PIRSF000587">
    <property type="entry name" value="PI3K_Vps34"/>
    <property type="match status" value="1"/>
</dbReference>
<feature type="domain" description="PI3K/PI4K catalytic" evidence="10">
    <location>
        <begin position="639"/>
        <end position="799"/>
    </location>
</feature>
<dbReference type="GO" id="GO:0005768">
    <property type="term" value="C:endosome"/>
    <property type="evidence" value="ECO:0007669"/>
    <property type="project" value="TreeGrafter"/>
</dbReference>
<feature type="domain" description="C2 PI3K-type" evidence="12">
    <location>
        <begin position="41"/>
        <end position="198"/>
    </location>
</feature>
<evidence type="ECO:0000256" key="9">
    <source>
        <dbReference type="SAM" id="MobiDB-lite"/>
    </source>
</evidence>
<dbReference type="GO" id="GO:0048015">
    <property type="term" value="P:phosphatidylinositol-mediated signaling"/>
    <property type="evidence" value="ECO:0007669"/>
    <property type="project" value="TreeGrafter"/>
</dbReference>
<dbReference type="Gene3D" id="1.25.40.70">
    <property type="entry name" value="Phosphatidylinositol 3-kinase, accessory domain (PIK)"/>
    <property type="match status" value="1"/>
</dbReference>
<dbReference type="GO" id="GO:0016303">
    <property type="term" value="F:1-phosphatidylinositol-3-kinase activity"/>
    <property type="evidence" value="ECO:0007669"/>
    <property type="project" value="UniProtKB-UniRule"/>
</dbReference>
<evidence type="ECO:0000256" key="8">
    <source>
        <dbReference type="PROSITE-ProRule" id="PRU00880"/>
    </source>
</evidence>
<dbReference type="InterPro" id="IPR000403">
    <property type="entry name" value="PI3/4_kinase_cat_dom"/>
</dbReference>
<keyword evidence="3 7" id="KW-0808">Transferase</keyword>
<dbReference type="SUPFAM" id="SSF56112">
    <property type="entry name" value="Protein kinase-like (PK-like)"/>
    <property type="match status" value="1"/>
</dbReference>
<evidence type="ECO:0000256" key="1">
    <source>
        <dbReference type="ARBA" id="ARBA00012073"/>
    </source>
</evidence>
<evidence type="ECO:0000256" key="4">
    <source>
        <dbReference type="ARBA" id="ARBA00022741"/>
    </source>
</evidence>
<feature type="domain" description="PIK helical" evidence="11">
    <location>
        <begin position="290"/>
        <end position="560"/>
    </location>
</feature>
<keyword evidence="5 7" id="KW-0418">Kinase</keyword>
<dbReference type="Pfam" id="PF00454">
    <property type="entry name" value="PI3_PI4_kinase"/>
    <property type="match status" value="1"/>
</dbReference>
<dbReference type="InterPro" id="IPR016024">
    <property type="entry name" value="ARM-type_fold"/>
</dbReference>
<dbReference type="SUPFAM" id="SSF48371">
    <property type="entry name" value="ARM repeat"/>
    <property type="match status" value="1"/>
</dbReference>
<dbReference type="Gene3D" id="2.60.40.150">
    <property type="entry name" value="C2 domain"/>
    <property type="match status" value="1"/>
</dbReference>
<gene>
    <name evidence="13" type="ORF">FGIG_06556</name>
</gene>
<dbReference type="EMBL" id="SUNJ01006470">
    <property type="protein sequence ID" value="TPP62763.1"/>
    <property type="molecule type" value="Genomic_DNA"/>
</dbReference>
<dbReference type="PROSITE" id="PS51547">
    <property type="entry name" value="C2_PI3K"/>
    <property type="match status" value="1"/>
</dbReference>
<dbReference type="InterPro" id="IPR002420">
    <property type="entry name" value="PI3K-type_C2_dom"/>
</dbReference>
<dbReference type="Proteomes" id="UP000316759">
    <property type="component" value="Unassembled WGS sequence"/>
</dbReference>
<evidence type="ECO:0000256" key="5">
    <source>
        <dbReference type="ARBA" id="ARBA00022777"/>
    </source>
</evidence>
<dbReference type="Pfam" id="PF00613">
    <property type="entry name" value="PI3Ka"/>
    <property type="match status" value="1"/>
</dbReference>
<dbReference type="STRING" id="46835.A0A504YN55"/>
<dbReference type="AlphaFoldDB" id="A0A504YN55"/>
<evidence type="ECO:0000313" key="13">
    <source>
        <dbReference type="EMBL" id="TPP62763.1"/>
    </source>
</evidence>
<dbReference type="GO" id="GO:0034272">
    <property type="term" value="C:phosphatidylinositol 3-kinase complex, class III, type II"/>
    <property type="evidence" value="ECO:0007669"/>
    <property type="project" value="TreeGrafter"/>
</dbReference>
<dbReference type="Gene3D" id="3.30.1010.10">
    <property type="entry name" value="Phosphatidylinositol 3-kinase Catalytic Subunit, Chain A, domain 4"/>
    <property type="match status" value="1"/>
</dbReference>